<accession>A0A7G2CAM1</accession>
<keyword evidence="2" id="KW-0479">Metal-binding</keyword>
<dbReference type="GO" id="GO:0048205">
    <property type="term" value="P:COPI coating of Golgi vesicle"/>
    <property type="evidence" value="ECO:0007669"/>
    <property type="project" value="TreeGrafter"/>
</dbReference>
<evidence type="ECO:0000256" key="1">
    <source>
        <dbReference type="ARBA" id="ARBA00022468"/>
    </source>
</evidence>
<feature type="region of interest" description="Disordered" evidence="6">
    <location>
        <begin position="219"/>
        <end position="292"/>
    </location>
</feature>
<dbReference type="InterPro" id="IPR038508">
    <property type="entry name" value="ArfGAP_dom_sf"/>
</dbReference>
<dbReference type="PROSITE" id="PS50115">
    <property type="entry name" value="ARFGAP"/>
    <property type="match status" value="1"/>
</dbReference>
<keyword evidence="4" id="KW-0862">Zinc</keyword>
<dbReference type="InterPro" id="IPR037278">
    <property type="entry name" value="ARFGAP/RecO"/>
</dbReference>
<dbReference type="Proteomes" id="UP000515908">
    <property type="component" value="Chromosome 07"/>
</dbReference>
<sequence>MSVPDADHLVVPTTSDETKALVLKLRQQPANKVCFDCANKNPSWCSVTYGVYVCMDCSGRHRSYGVHLSFIRSSELDSWKPEEGLKMFFGGNEKATQFFKAHGALQPLQSRYTSAAATVYKRQLAQEVAQFLQSKGLGSGEVVSSPVGEAPPPVSPSPPPQEGNSSVASPVTLAPVIKLSNQPHTAKPKKGKGLGGVGARLVPAEEVKEAEVVPETLLYDHNSPHHPDNNNNTNNNHNTNNTNNNTNVLSEREKAAEEAARTVRAYTSTTAYTDPTTTAAPSSSAPPPIKNFTAFQTKRDDEDEIFASFDRNKPVQSTPQPASTPSYNNNNATSSSNTNNTNTSSGQGARTGPDFRGMGNSNYVPPPQDQHDDGGNLAETAMEFFGFVVDAAQEAGRRFW</sequence>
<evidence type="ECO:0000256" key="2">
    <source>
        <dbReference type="ARBA" id="ARBA00022723"/>
    </source>
</evidence>
<feature type="compositionally biased region" description="Basic and acidic residues" evidence="6">
    <location>
        <begin position="250"/>
        <end position="261"/>
    </location>
</feature>
<dbReference type="EMBL" id="LR877151">
    <property type="protein sequence ID" value="CAD2216836.1"/>
    <property type="molecule type" value="Genomic_DNA"/>
</dbReference>
<dbReference type="SMART" id="SM00105">
    <property type="entry name" value="ArfGap"/>
    <property type="match status" value="1"/>
</dbReference>
<dbReference type="PRINTS" id="PR00405">
    <property type="entry name" value="REVINTRACTNG"/>
</dbReference>
<feature type="compositionally biased region" description="Low complexity" evidence="6">
    <location>
        <begin position="265"/>
        <end position="283"/>
    </location>
</feature>
<dbReference type="GO" id="GO:0008270">
    <property type="term" value="F:zinc ion binding"/>
    <property type="evidence" value="ECO:0007669"/>
    <property type="project" value="UniProtKB-KW"/>
</dbReference>
<dbReference type="InterPro" id="IPR001164">
    <property type="entry name" value="ArfGAP_dom"/>
</dbReference>
<dbReference type="GO" id="GO:0000139">
    <property type="term" value="C:Golgi membrane"/>
    <property type="evidence" value="ECO:0007669"/>
    <property type="project" value="GOC"/>
</dbReference>
<feature type="compositionally biased region" description="Pro residues" evidence="6">
    <location>
        <begin position="149"/>
        <end position="161"/>
    </location>
</feature>
<evidence type="ECO:0000256" key="4">
    <source>
        <dbReference type="ARBA" id="ARBA00022833"/>
    </source>
</evidence>
<dbReference type="PANTHER" id="PTHR45686">
    <property type="entry name" value="ADP-RIBOSYLATION FACTOR GTPASE ACTIVATING PROTEIN 3, ISOFORM H-RELATED"/>
    <property type="match status" value="1"/>
</dbReference>
<gene>
    <name evidence="8" type="ORF">ADEAN_000431400</name>
</gene>
<proteinExistence type="predicted"/>
<dbReference type="PANTHER" id="PTHR45686:SF24">
    <property type="entry name" value="FACTOR GTPASE ACTIVATING PROTEIN, PUTATIVE-RELATED"/>
    <property type="match status" value="1"/>
</dbReference>
<dbReference type="GO" id="GO:0005096">
    <property type="term" value="F:GTPase activator activity"/>
    <property type="evidence" value="ECO:0007669"/>
    <property type="project" value="UniProtKB-KW"/>
</dbReference>
<keyword evidence="9" id="KW-1185">Reference proteome</keyword>
<evidence type="ECO:0000313" key="8">
    <source>
        <dbReference type="EMBL" id="CAD2216836.1"/>
    </source>
</evidence>
<feature type="compositionally biased region" description="Low complexity" evidence="6">
    <location>
        <begin position="323"/>
        <end position="345"/>
    </location>
</feature>
<feature type="compositionally biased region" description="Low complexity" evidence="6">
    <location>
        <begin position="229"/>
        <end position="247"/>
    </location>
</feature>
<feature type="region of interest" description="Disordered" evidence="6">
    <location>
        <begin position="309"/>
        <end position="376"/>
    </location>
</feature>
<evidence type="ECO:0000256" key="5">
    <source>
        <dbReference type="PROSITE-ProRule" id="PRU00288"/>
    </source>
</evidence>
<evidence type="ECO:0000259" key="7">
    <source>
        <dbReference type="PROSITE" id="PS50115"/>
    </source>
</evidence>
<keyword evidence="1" id="KW-0343">GTPase activation</keyword>
<keyword evidence="3 5" id="KW-0863">Zinc-finger</keyword>
<dbReference type="Pfam" id="PF01412">
    <property type="entry name" value="ArfGap"/>
    <property type="match status" value="1"/>
</dbReference>
<evidence type="ECO:0000313" key="9">
    <source>
        <dbReference type="Proteomes" id="UP000515908"/>
    </source>
</evidence>
<dbReference type="VEuPathDB" id="TriTrypDB:ADEAN_000431400"/>
<name>A0A7G2CAM1_9TRYP</name>
<reference evidence="8 9" key="1">
    <citation type="submission" date="2020-08" db="EMBL/GenBank/DDBJ databases">
        <authorList>
            <person name="Newling K."/>
            <person name="Davey J."/>
            <person name="Forrester S."/>
        </authorList>
    </citation>
    <scope>NUCLEOTIDE SEQUENCE [LARGE SCALE GENOMIC DNA]</scope>
    <source>
        <strain evidence="9">Crithidia deanei Carvalho (ATCC PRA-265)</strain>
    </source>
</reference>
<evidence type="ECO:0000256" key="3">
    <source>
        <dbReference type="ARBA" id="ARBA00022771"/>
    </source>
</evidence>
<protein>
    <submittedName>
        <fullName evidence="8">GTPase activating protein for Arf, putative</fullName>
    </submittedName>
</protein>
<feature type="region of interest" description="Disordered" evidence="6">
    <location>
        <begin position="138"/>
        <end position="168"/>
    </location>
</feature>
<dbReference type="CDD" id="cd08831">
    <property type="entry name" value="ArfGap_ArfGap2_3_like"/>
    <property type="match status" value="1"/>
</dbReference>
<feature type="domain" description="Arf-GAP" evidence="7">
    <location>
        <begin position="19"/>
        <end position="124"/>
    </location>
</feature>
<evidence type="ECO:0000256" key="6">
    <source>
        <dbReference type="SAM" id="MobiDB-lite"/>
    </source>
</evidence>
<dbReference type="AlphaFoldDB" id="A0A7G2CAM1"/>
<dbReference type="Gene3D" id="1.10.220.150">
    <property type="entry name" value="Arf GTPase activating protein"/>
    <property type="match status" value="1"/>
</dbReference>
<dbReference type="SUPFAM" id="SSF57863">
    <property type="entry name" value="ArfGap/RecO-like zinc finger"/>
    <property type="match status" value="1"/>
</dbReference>
<organism evidence="8 9">
    <name type="scientific">Angomonas deanei</name>
    <dbReference type="NCBI Taxonomy" id="59799"/>
    <lineage>
        <taxon>Eukaryota</taxon>
        <taxon>Discoba</taxon>
        <taxon>Euglenozoa</taxon>
        <taxon>Kinetoplastea</taxon>
        <taxon>Metakinetoplastina</taxon>
        <taxon>Trypanosomatida</taxon>
        <taxon>Trypanosomatidae</taxon>
        <taxon>Strigomonadinae</taxon>
        <taxon>Angomonas</taxon>
    </lineage>
</organism>